<accession>A0A176RSL3</accession>
<name>A0A176RSL3_9GAMM</name>
<comment type="caution">
    <text evidence="1">The sequence shown here is derived from an EMBL/GenBank/DDBJ whole genome shotgun (WGS) entry which is preliminary data.</text>
</comment>
<evidence type="ECO:0000313" key="1">
    <source>
        <dbReference type="EMBL" id="OAD18743.1"/>
    </source>
</evidence>
<dbReference type="Proteomes" id="UP000076962">
    <property type="component" value="Unassembled WGS sequence"/>
</dbReference>
<feature type="non-terminal residue" evidence="1">
    <location>
        <position position="50"/>
    </location>
</feature>
<evidence type="ECO:0008006" key="3">
    <source>
        <dbReference type="Google" id="ProtNLM"/>
    </source>
</evidence>
<sequence>MNTNSTNSIDKTQLIAELQAILPAASVLHETEDLRPYECDGLSAYRKLPW</sequence>
<reference evidence="1 2" key="1">
    <citation type="submission" date="2016-05" db="EMBL/GenBank/DDBJ databases">
        <title>Single-cell genome of chain-forming Candidatus Thiomargarita nelsonii and comparison to other large sulfur-oxidizing bacteria.</title>
        <authorList>
            <person name="Winkel M."/>
            <person name="Salman V."/>
            <person name="Woyke T."/>
            <person name="Schulz-Vogt H."/>
            <person name="Richter M."/>
            <person name="Flood B."/>
            <person name="Bailey J."/>
            <person name="Amann R."/>
            <person name="Mussmann M."/>
        </authorList>
    </citation>
    <scope>NUCLEOTIDE SEQUENCE [LARGE SCALE GENOMIC DNA]</scope>
    <source>
        <strain evidence="1 2">THI036</strain>
    </source>
</reference>
<dbReference type="PATRIC" id="fig|1003181.4.peg.7500"/>
<protein>
    <recommendedName>
        <fullName evidence="3">Glycolate oxidase subunit GlcD</fullName>
    </recommendedName>
</protein>
<keyword evidence="2" id="KW-1185">Reference proteome</keyword>
<gene>
    <name evidence="1" type="ORF">THIOM_005656</name>
</gene>
<proteinExistence type="predicted"/>
<dbReference type="EMBL" id="LUTY01003105">
    <property type="protein sequence ID" value="OAD18743.1"/>
    <property type="molecule type" value="Genomic_DNA"/>
</dbReference>
<dbReference type="AlphaFoldDB" id="A0A176RSL3"/>
<organism evidence="1 2">
    <name type="scientific">Candidatus Thiomargarita nelsonii</name>
    <dbReference type="NCBI Taxonomy" id="1003181"/>
    <lineage>
        <taxon>Bacteria</taxon>
        <taxon>Pseudomonadati</taxon>
        <taxon>Pseudomonadota</taxon>
        <taxon>Gammaproteobacteria</taxon>
        <taxon>Thiotrichales</taxon>
        <taxon>Thiotrichaceae</taxon>
        <taxon>Thiomargarita</taxon>
    </lineage>
</organism>
<evidence type="ECO:0000313" key="2">
    <source>
        <dbReference type="Proteomes" id="UP000076962"/>
    </source>
</evidence>